<organism evidence="2 3">
    <name type="scientific">Actinoplanes campanulatus</name>
    <dbReference type="NCBI Taxonomy" id="113559"/>
    <lineage>
        <taxon>Bacteria</taxon>
        <taxon>Bacillati</taxon>
        <taxon>Actinomycetota</taxon>
        <taxon>Actinomycetes</taxon>
        <taxon>Micromonosporales</taxon>
        <taxon>Micromonosporaceae</taxon>
        <taxon>Actinoplanes</taxon>
    </lineage>
</organism>
<dbReference type="InterPro" id="IPR000182">
    <property type="entry name" value="GNAT_dom"/>
</dbReference>
<proteinExistence type="predicted"/>
<comment type="caution">
    <text evidence="2">The sequence shown here is derived from an EMBL/GenBank/DDBJ whole genome shotgun (WGS) entry which is preliminary data.</text>
</comment>
<evidence type="ECO:0000313" key="3">
    <source>
        <dbReference type="Proteomes" id="UP000590749"/>
    </source>
</evidence>
<gene>
    <name evidence="2" type="ORF">FHR83_005498</name>
</gene>
<keyword evidence="3" id="KW-1185">Reference proteome</keyword>
<keyword evidence="2" id="KW-0808">Transferase</keyword>
<dbReference type="Gene3D" id="3.40.630.30">
    <property type="match status" value="1"/>
</dbReference>
<dbReference type="InterPro" id="IPR016181">
    <property type="entry name" value="Acyl_CoA_acyltransferase"/>
</dbReference>
<dbReference type="Pfam" id="PF13302">
    <property type="entry name" value="Acetyltransf_3"/>
    <property type="match status" value="1"/>
</dbReference>
<feature type="domain" description="N-acetyltransferase" evidence="1">
    <location>
        <begin position="20"/>
        <end position="151"/>
    </location>
</feature>
<dbReference type="PANTHER" id="PTHR43792">
    <property type="entry name" value="GNAT FAMILY, PUTATIVE (AFU_ORTHOLOGUE AFUA_3G00765)-RELATED-RELATED"/>
    <property type="match status" value="1"/>
</dbReference>
<dbReference type="SUPFAM" id="SSF55729">
    <property type="entry name" value="Acyl-CoA N-acyltransferases (Nat)"/>
    <property type="match status" value="1"/>
</dbReference>
<reference evidence="2 3" key="1">
    <citation type="submission" date="2020-08" db="EMBL/GenBank/DDBJ databases">
        <title>Genomic Encyclopedia of Type Strains, Phase III (KMG-III): the genomes of soil and plant-associated and newly described type strains.</title>
        <authorList>
            <person name="Whitman W."/>
        </authorList>
    </citation>
    <scope>NUCLEOTIDE SEQUENCE [LARGE SCALE GENOMIC DNA]</scope>
    <source>
        <strain evidence="2 3">CECT 3287</strain>
    </source>
</reference>
<dbReference type="RefSeq" id="WP_183223268.1">
    <property type="nucleotide sequence ID" value="NZ_BMPW01000019.1"/>
</dbReference>
<dbReference type="EMBL" id="JACHXF010000012">
    <property type="protein sequence ID" value="MBB3097814.1"/>
    <property type="molecule type" value="Genomic_DNA"/>
</dbReference>
<dbReference type="InterPro" id="IPR051531">
    <property type="entry name" value="N-acetyltransferase"/>
</dbReference>
<dbReference type="Proteomes" id="UP000590749">
    <property type="component" value="Unassembled WGS sequence"/>
</dbReference>
<dbReference type="PANTHER" id="PTHR43792:SF1">
    <property type="entry name" value="N-ACETYLTRANSFERASE DOMAIN-CONTAINING PROTEIN"/>
    <property type="match status" value="1"/>
</dbReference>
<dbReference type="AlphaFoldDB" id="A0A7W5AL74"/>
<evidence type="ECO:0000259" key="1">
    <source>
        <dbReference type="Pfam" id="PF13302"/>
    </source>
</evidence>
<accession>A0A7W5AL74</accession>
<dbReference type="GO" id="GO:0016747">
    <property type="term" value="F:acyltransferase activity, transferring groups other than amino-acyl groups"/>
    <property type="evidence" value="ECO:0007669"/>
    <property type="project" value="InterPro"/>
</dbReference>
<evidence type="ECO:0000313" key="2">
    <source>
        <dbReference type="EMBL" id="MBB3097814.1"/>
    </source>
</evidence>
<sequence>METQGWAVTGWLWPPLEGERVRLRPPAPGDEPALIEMATDTRVRRYLGGPADEATAAARAARKATAPAWGEFVIVDVVTGQVVGSGSLARKRGPWEVSFQLRQQCCGNGFALEAVQLIRDWFFRHTTEDLLIATTQQANAACRRLLVRAGAVLAGTFEQYQVVQERYEFQRACVRVI</sequence>
<name>A0A7W5AL74_9ACTN</name>
<protein>
    <submittedName>
        <fullName evidence="2">RimJ/RimL family protein N-acetyltransferase</fullName>
    </submittedName>
</protein>